<accession>A0A370GNW4</accession>
<dbReference type="PANTHER" id="PTHR44167">
    <property type="entry name" value="OVARIAN-SPECIFIC SERINE/THREONINE-PROTEIN KINASE LOK-RELATED"/>
    <property type="match status" value="1"/>
</dbReference>
<evidence type="ECO:0000313" key="4">
    <source>
        <dbReference type="Proteomes" id="UP000254720"/>
    </source>
</evidence>
<dbReference type="InterPro" id="IPR017441">
    <property type="entry name" value="Protein_kinase_ATP_BS"/>
</dbReference>
<feature type="domain" description="Protein kinase" evidence="2">
    <location>
        <begin position="60"/>
        <end position="369"/>
    </location>
</feature>
<evidence type="ECO:0000259" key="2">
    <source>
        <dbReference type="PROSITE" id="PS50011"/>
    </source>
</evidence>
<evidence type="ECO:0000313" key="3">
    <source>
        <dbReference type="EMBL" id="RDI45201.1"/>
    </source>
</evidence>
<evidence type="ECO:0000256" key="1">
    <source>
        <dbReference type="PROSITE-ProRule" id="PRU10141"/>
    </source>
</evidence>
<reference evidence="3 4" key="1">
    <citation type="submission" date="2018-07" db="EMBL/GenBank/DDBJ databases">
        <title>Genomic Encyclopedia of Type Strains, Phase IV (KMG-IV): sequencing the most valuable type-strain genomes for metagenomic binning, comparative biology and taxonomic classification.</title>
        <authorList>
            <person name="Goeker M."/>
        </authorList>
    </citation>
    <scope>NUCLEOTIDE SEQUENCE [LARGE SCALE GENOMIC DNA]</scope>
    <source>
        <strain evidence="3 4">DSM 16500</strain>
    </source>
</reference>
<dbReference type="Gene3D" id="1.10.510.10">
    <property type="entry name" value="Transferase(Phosphotransferase) domain 1"/>
    <property type="match status" value="1"/>
</dbReference>
<dbReference type="Proteomes" id="UP000254720">
    <property type="component" value="Unassembled WGS sequence"/>
</dbReference>
<keyword evidence="1" id="KW-0067">ATP-binding</keyword>
<protein>
    <submittedName>
        <fullName evidence="3">Protein kinase-like protein</fullName>
    </submittedName>
</protein>
<dbReference type="Gene3D" id="3.30.200.20">
    <property type="entry name" value="Phosphorylase Kinase, domain 1"/>
    <property type="match status" value="1"/>
</dbReference>
<dbReference type="SMART" id="SM00220">
    <property type="entry name" value="S_TKc"/>
    <property type="match status" value="1"/>
</dbReference>
<dbReference type="InterPro" id="IPR000719">
    <property type="entry name" value="Prot_kinase_dom"/>
</dbReference>
<dbReference type="PANTHER" id="PTHR44167:SF24">
    <property type="entry name" value="SERINE_THREONINE-PROTEIN KINASE CHK2"/>
    <property type="match status" value="1"/>
</dbReference>
<dbReference type="CDD" id="cd00180">
    <property type="entry name" value="PKc"/>
    <property type="match status" value="1"/>
</dbReference>
<gene>
    <name evidence="3" type="ORF">C8D86_10780</name>
</gene>
<sequence>MPAGWSSINTVQTAIAYAEEEGRIKESEDVLLSKKELGTKFSFIKLKDRSSLQGFSYYAIYPEVTLGKGAFGKVVIAQNIETGKWYALKKQAIKSGSEKKLRSLAEAEKMLLTDLKRSPLTPIKGRRSPSKNLEHYMLLMELEEGETIQSLVDQEKDFILRIPPPIRLQIAIEILRAGKTLFEEKGFILHRDIKEANIVANLSELEAKLIDFGLSVKADPDGKYVSTSLAGSIDVVAPELRAEMVACQDDPSRSPQFIYSQKTEVYGYGALLAGWFGMFDNSDAVDEQTDDWKPIKEWMENTFIVNESHPYFLDNGCMPKDKFGGQLLREILACIHEMTHYDAADPDQKNRCSLDQAITKLEEIKKKYIQHYGAKANLRVGVLDIEKYLDEDTDKQKTLNQFDDFDEIILVDSSGKDRGINFYLDLKRELKKAIQNKSEALGEPLSVIFSEEVYISSNKKMLQEKVDEHLAWLKEKAIPVELNPVVYHSKPNVEISDKEFAHSGYSSGRRFR</sequence>
<dbReference type="PROSITE" id="PS00107">
    <property type="entry name" value="PROTEIN_KINASE_ATP"/>
    <property type="match status" value="1"/>
</dbReference>
<dbReference type="GO" id="GO:0004672">
    <property type="term" value="F:protein kinase activity"/>
    <property type="evidence" value="ECO:0007669"/>
    <property type="project" value="InterPro"/>
</dbReference>
<proteinExistence type="predicted"/>
<keyword evidence="4" id="KW-1185">Reference proteome</keyword>
<keyword evidence="3" id="KW-0808">Transferase</keyword>
<organism evidence="3 4">
    <name type="scientific">Aquicella lusitana</name>
    <dbReference type="NCBI Taxonomy" id="254246"/>
    <lineage>
        <taxon>Bacteria</taxon>
        <taxon>Pseudomonadati</taxon>
        <taxon>Pseudomonadota</taxon>
        <taxon>Gammaproteobacteria</taxon>
        <taxon>Legionellales</taxon>
        <taxon>Coxiellaceae</taxon>
        <taxon>Aquicella</taxon>
    </lineage>
</organism>
<dbReference type="Pfam" id="PF00069">
    <property type="entry name" value="Pkinase"/>
    <property type="match status" value="1"/>
</dbReference>
<dbReference type="GO" id="GO:0005524">
    <property type="term" value="F:ATP binding"/>
    <property type="evidence" value="ECO:0007669"/>
    <property type="project" value="UniProtKB-UniRule"/>
</dbReference>
<keyword evidence="3" id="KW-0418">Kinase</keyword>
<name>A0A370GNW4_9COXI</name>
<dbReference type="AlphaFoldDB" id="A0A370GNW4"/>
<feature type="binding site" evidence="1">
    <location>
        <position position="89"/>
    </location>
    <ligand>
        <name>ATP</name>
        <dbReference type="ChEBI" id="CHEBI:30616"/>
    </ligand>
</feature>
<dbReference type="SUPFAM" id="SSF56112">
    <property type="entry name" value="Protein kinase-like (PK-like)"/>
    <property type="match status" value="1"/>
</dbReference>
<dbReference type="InterPro" id="IPR011009">
    <property type="entry name" value="Kinase-like_dom_sf"/>
</dbReference>
<comment type="caution">
    <text evidence="3">The sequence shown here is derived from an EMBL/GenBank/DDBJ whole genome shotgun (WGS) entry which is preliminary data.</text>
</comment>
<keyword evidence="1" id="KW-0547">Nucleotide-binding</keyword>
<dbReference type="PROSITE" id="PS50011">
    <property type="entry name" value="PROTEIN_KINASE_DOM"/>
    <property type="match status" value="1"/>
</dbReference>
<dbReference type="EMBL" id="QQAX01000007">
    <property type="protein sequence ID" value="RDI45201.1"/>
    <property type="molecule type" value="Genomic_DNA"/>
</dbReference>